<organism evidence="2 3">
    <name type="scientific">Kutzneria albida DSM 43870</name>
    <dbReference type="NCBI Taxonomy" id="1449976"/>
    <lineage>
        <taxon>Bacteria</taxon>
        <taxon>Bacillati</taxon>
        <taxon>Actinomycetota</taxon>
        <taxon>Actinomycetes</taxon>
        <taxon>Pseudonocardiales</taxon>
        <taxon>Pseudonocardiaceae</taxon>
        <taxon>Kutzneria</taxon>
    </lineage>
</organism>
<accession>W5WDE2</accession>
<feature type="transmembrane region" description="Helical" evidence="1">
    <location>
        <begin position="92"/>
        <end position="112"/>
    </location>
</feature>
<dbReference type="RefSeq" id="WP_025358739.1">
    <property type="nucleotide sequence ID" value="NZ_CP007155.1"/>
</dbReference>
<feature type="transmembrane region" description="Helical" evidence="1">
    <location>
        <begin position="59"/>
        <end position="80"/>
    </location>
</feature>
<evidence type="ECO:0000313" key="3">
    <source>
        <dbReference type="Proteomes" id="UP000019225"/>
    </source>
</evidence>
<dbReference type="AlphaFoldDB" id="W5WDE2"/>
<feature type="transmembrane region" description="Helical" evidence="1">
    <location>
        <begin position="197"/>
        <end position="216"/>
    </location>
</feature>
<sequence>MSDRHSYWFPLFLAGVLLLPYRYIMETVEDAALPAGKPFTVQDNRFESPWGEVTPNSSLAWILSSAIVAAILIVATIWWYRRLNRQGWHPGAVAIRAAVVAVVGGALLTLLADMVRNGREGVRLAISTSVVLLVAAGVLFLRYHHLGRPAWGVGATLTLAFAVATFLVSQFTVSVLVLLVAVGAAALAWYERAIVAATASITLMALTAWTAHHIVSSGDTRLGFLTVDQAPSAVPVLSNLAALGPGIVLLLSSGVSLLLRARAPRAA</sequence>
<keyword evidence="3" id="KW-1185">Reference proteome</keyword>
<dbReference type="Proteomes" id="UP000019225">
    <property type="component" value="Chromosome"/>
</dbReference>
<reference evidence="2 3" key="1">
    <citation type="journal article" date="2014" name="BMC Genomics">
        <title>Complete genome sequence of producer of the glycopeptide antibiotic Aculeximycin Kutzneria albida DSM 43870T, a representative of minor genus of Pseudonocardiaceae.</title>
        <authorList>
            <person name="Rebets Y."/>
            <person name="Tokovenko B."/>
            <person name="Lushchyk I."/>
            <person name="Ruckert C."/>
            <person name="Zaburannyi N."/>
            <person name="Bechthold A."/>
            <person name="Kalinowski J."/>
            <person name="Luzhetskyy A."/>
        </authorList>
    </citation>
    <scope>NUCLEOTIDE SEQUENCE [LARGE SCALE GENOMIC DNA]</scope>
    <source>
        <strain evidence="2">DSM 43870</strain>
    </source>
</reference>
<dbReference type="KEGG" id="kal:KALB_5413"/>
<keyword evidence="1" id="KW-1133">Transmembrane helix</keyword>
<gene>
    <name evidence="2" type="ORF">KALB_5413</name>
</gene>
<proteinExistence type="predicted"/>
<keyword evidence="1" id="KW-0472">Membrane</keyword>
<feature type="transmembrane region" description="Helical" evidence="1">
    <location>
        <begin position="7"/>
        <end position="24"/>
    </location>
</feature>
<evidence type="ECO:0000313" key="2">
    <source>
        <dbReference type="EMBL" id="AHH98775.1"/>
    </source>
</evidence>
<name>W5WDE2_9PSEU</name>
<evidence type="ECO:0000256" key="1">
    <source>
        <dbReference type="SAM" id="Phobius"/>
    </source>
</evidence>
<dbReference type="EMBL" id="CP007155">
    <property type="protein sequence ID" value="AHH98775.1"/>
    <property type="molecule type" value="Genomic_DNA"/>
</dbReference>
<feature type="transmembrane region" description="Helical" evidence="1">
    <location>
        <begin position="124"/>
        <end position="143"/>
    </location>
</feature>
<feature type="transmembrane region" description="Helical" evidence="1">
    <location>
        <begin position="150"/>
        <end position="167"/>
    </location>
</feature>
<feature type="transmembrane region" description="Helical" evidence="1">
    <location>
        <begin position="173"/>
        <end position="190"/>
    </location>
</feature>
<feature type="transmembrane region" description="Helical" evidence="1">
    <location>
        <begin position="236"/>
        <end position="259"/>
    </location>
</feature>
<protein>
    <submittedName>
        <fullName evidence="2">Uncharacterized protein</fullName>
    </submittedName>
</protein>
<dbReference type="HOGENOM" id="CLU_1041242_0_0_11"/>
<keyword evidence="1" id="KW-0812">Transmembrane</keyword>